<dbReference type="InterPro" id="IPR000829">
    <property type="entry name" value="DAGK"/>
</dbReference>
<dbReference type="GO" id="GO:0046872">
    <property type="term" value="F:metal ion binding"/>
    <property type="evidence" value="ECO:0007669"/>
    <property type="project" value="UniProtKB-KW"/>
</dbReference>
<evidence type="ECO:0008006" key="22">
    <source>
        <dbReference type="Google" id="ProtNLM"/>
    </source>
</evidence>
<dbReference type="EMBL" id="MFKV01000007">
    <property type="protein sequence ID" value="OGG50756.1"/>
    <property type="molecule type" value="Genomic_DNA"/>
</dbReference>
<evidence type="ECO:0000256" key="5">
    <source>
        <dbReference type="ARBA" id="ARBA00022679"/>
    </source>
</evidence>
<evidence type="ECO:0000256" key="11">
    <source>
        <dbReference type="ARBA" id="ARBA00023098"/>
    </source>
</evidence>
<dbReference type="GO" id="GO:0005886">
    <property type="term" value="C:plasma membrane"/>
    <property type="evidence" value="ECO:0007669"/>
    <property type="project" value="UniProtKB-SubCell"/>
</dbReference>
<keyword evidence="5" id="KW-0808">Transferase</keyword>
<evidence type="ECO:0000256" key="17">
    <source>
        <dbReference type="PIRSR" id="PIRSR600829-3"/>
    </source>
</evidence>
<dbReference type="GO" id="GO:0008654">
    <property type="term" value="P:phospholipid biosynthetic process"/>
    <property type="evidence" value="ECO:0007669"/>
    <property type="project" value="UniProtKB-KW"/>
</dbReference>
<comment type="subcellular location">
    <subcellularLocation>
        <location evidence="1">Cell membrane</location>
        <topology evidence="1">Multi-pass membrane protein</topology>
    </subcellularLocation>
</comment>
<keyword evidence="12 19" id="KW-0472">Membrane</keyword>
<evidence type="ECO:0000256" key="19">
    <source>
        <dbReference type="SAM" id="Phobius"/>
    </source>
</evidence>
<evidence type="ECO:0000256" key="6">
    <source>
        <dbReference type="ARBA" id="ARBA00022692"/>
    </source>
</evidence>
<dbReference type="InterPro" id="IPR033717">
    <property type="entry name" value="UDPK"/>
</dbReference>
<evidence type="ECO:0000256" key="1">
    <source>
        <dbReference type="ARBA" id="ARBA00004651"/>
    </source>
</evidence>
<feature type="transmembrane region" description="Helical" evidence="19">
    <location>
        <begin position="24"/>
        <end position="45"/>
    </location>
</feature>
<feature type="binding site" evidence="18">
    <location>
        <position position="23"/>
    </location>
    <ligand>
        <name>a divalent metal cation</name>
        <dbReference type="ChEBI" id="CHEBI:60240"/>
    </ligand>
</feature>
<evidence type="ECO:0000256" key="2">
    <source>
        <dbReference type="ARBA" id="ARBA00005967"/>
    </source>
</evidence>
<dbReference type="Proteomes" id="UP000178370">
    <property type="component" value="Unassembled WGS sequence"/>
</dbReference>
<evidence type="ECO:0000256" key="16">
    <source>
        <dbReference type="PIRSR" id="PIRSR600829-2"/>
    </source>
</evidence>
<evidence type="ECO:0000256" key="3">
    <source>
        <dbReference type="ARBA" id="ARBA00022475"/>
    </source>
</evidence>
<keyword evidence="10 19" id="KW-1133">Transmembrane helix</keyword>
<reference evidence="20 21" key="1">
    <citation type="journal article" date="2016" name="Nat. Commun.">
        <title>Thousands of microbial genomes shed light on interconnected biogeochemical processes in an aquifer system.</title>
        <authorList>
            <person name="Anantharaman K."/>
            <person name="Brown C.T."/>
            <person name="Hug L.A."/>
            <person name="Sharon I."/>
            <person name="Castelle C.J."/>
            <person name="Probst A.J."/>
            <person name="Thomas B.C."/>
            <person name="Singh A."/>
            <person name="Wilkins M.J."/>
            <person name="Karaoz U."/>
            <person name="Brodie E.L."/>
            <person name="Williams K.H."/>
            <person name="Hubbard S.S."/>
            <person name="Banfield J.F."/>
        </authorList>
    </citation>
    <scope>NUCLEOTIDE SEQUENCE [LARGE SCALE GENOMIC DNA]</scope>
</reference>
<keyword evidence="4" id="KW-0444">Lipid biosynthesis</keyword>
<dbReference type="GO" id="GO:0005524">
    <property type="term" value="F:ATP binding"/>
    <property type="evidence" value="ECO:0007669"/>
    <property type="project" value="UniProtKB-KW"/>
</dbReference>
<organism evidence="20 21">
    <name type="scientific">Candidatus Kaiserbacteria bacterium RIFCSPHIGHO2_01_FULL_54_36</name>
    <dbReference type="NCBI Taxonomy" id="1798482"/>
    <lineage>
        <taxon>Bacteria</taxon>
        <taxon>Candidatus Kaiseribacteriota</taxon>
    </lineage>
</organism>
<dbReference type="PANTHER" id="PTHR34299">
    <property type="entry name" value="DIACYLGLYCEROL KINASE"/>
    <property type="match status" value="1"/>
</dbReference>
<evidence type="ECO:0000256" key="7">
    <source>
        <dbReference type="ARBA" id="ARBA00022741"/>
    </source>
</evidence>
<feature type="binding site" evidence="17">
    <location>
        <position position="23"/>
    </location>
    <ligand>
        <name>ATP</name>
        <dbReference type="ChEBI" id="CHEBI:30616"/>
    </ligand>
</feature>
<comment type="caution">
    <text evidence="20">The sequence shown here is derived from an EMBL/GenBank/DDBJ whole genome shotgun (WGS) entry which is preliminary data.</text>
</comment>
<feature type="binding site" evidence="17">
    <location>
        <position position="11"/>
    </location>
    <ligand>
        <name>ATP</name>
        <dbReference type="ChEBI" id="CHEBI:30616"/>
    </ligand>
</feature>
<feature type="transmembrane region" description="Helical" evidence="19">
    <location>
        <begin position="91"/>
        <end position="116"/>
    </location>
</feature>
<feature type="active site" description="Proton acceptor" evidence="15">
    <location>
        <position position="64"/>
    </location>
</feature>
<keyword evidence="18" id="KW-0479">Metal-binding</keyword>
<accession>A0A1F6CNI6</accession>
<protein>
    <recommendedName>
        <fullName evidence="22">Diacylglycerol kinase</fullName>
    </recommendedName>
</protein>
<feature type="binding site" evidence="17">
    <location>
        <begin position="89"/>
        <end position="90"/>
    </location>
    <ligand>
        <name>ATP</name>
        <dbReference type="ChEBI" id="CHEBI:30616"/>
    </ligand>
</feature>
<keyword evidence="13" id="KW-0594">Phospholipid biosynthesis</keyword>
<dbReference type="AlphaFoldDB" id="A0A1F6CNI6"/>
<name>A0A1F6CNI6_9BACT</name>
<evidence type="ECO:0000313" key="20">
    <source>
        <dbReference type="EMBL" id="OGG50756.1"/>
    </source>
</evidence>
<feature type="binding site" evidence="17">
    <location>
        <position position="71"/>
    </location>
    <ligand>
        <name>ATP</name>
        <dbReference type="ChEBI" id="CHEBI:30616"/>
    </ligand>
</feature>
<dbReference type="STRING" id="1798482.A2763_02420"/>
<keyword evidence="6 19" id="KW-0812">Transmembrane</keyword>
<evidence type="ECO:0000256" key="12">
    <source>
        <dbReference type="ARBA" id="ARBA00023136"/>
    </source>
</evidence>
<comment type="similarity">
    <text evidence="2">Belongs to the bacterial diacylglycerol kinase family.</text>
</comment>
<comment type="cofactor">
    <cofactor evidence="18">
        <name>Mg(2+)</name>
        <dbReference type="ChEBI" id="CHEBI:18420"/>
    </cofactor>
    <text evidence="18">Mn(2+), Zn(2+), Cd(2+) and Co(2+) support activity to lesser extents.</text>
</comment>
<evidence type="ECO:0000256" key="15">
    <source>
        <dbReference type="PIRSR" id="PIRSR600829-1"/>
    </source>
</evidence>
<evidence type="ECO:0000313" key="21">
    <source>
        <dbReference type="Proteomes" id="UP000178370"/>
    </source>
</evidence>
<dbReference type="InterPro" id="IPR036945">
    <property type="entry name" value="DAGK_sf"/>
</dbReference>
<keyword evidence="14" id="KW-1208">Phospholipid metabolism</keyword>
<keyword evidence="11" id="KW-0443">Lipid metabolism</keyword>
<evidence type="ECO:0000256" key="10">
    <source>
        <dbReference type="ARBA" id="ARBA00022989"/>
    </source>
</evidence>
<dbReference type="GO" id="GO:0016301">
    <property type="term" value="F:kinase activity"/>
    <property type="evidence" value="ECO:0007669"/>
    <property type="project" value="UniProtKB-KW"/>
</dbReference>
<feature type="transmembrane region" description="Helical" evidence="19">
    <location>
        <begin position="51"/>
        <end position="70"/>
    </location>
</feature>
<keyword evidence="8" id="KW-0418">Kinase</keyword>
<dbReference type="CDD" id="cd14265">
    <property type="entry name" value="UDPK_IM_like"/>
    <property type="match status" value="1"/>
</dbReference>
<evidence type="ECO:0000256" key="9">
    <source>
        <dbReference type="ARBA" id="ARBA00022840"/>
    </source>
</evidence>
<sequence length="119" mass="13220">MLHKKINNVRYALSGLYLAWQEEFSFRVQVVAMLLALLFGAYFGITTTEWLFLFLTISFVLSAEVFNTALEELCDKYKADPDPHIGKIKDLAAAAVLIASFVALIVGAIIFIPYLAALS</sequence>
<evidence type="ECO:0000256" key="13">
    <source>
        <dbReference type="ARBA" id="ARBA00023209"/>
    </source>
</evidence>
<feature type="binding site" evidence="18">
    <location>
        <position position="71"/>
    </location>
    <ligand>
        <name>a divalent metal cation</name>
        <dbReference type="ChEBI" id="CHEBI:60240"/>
    </ligand>
</feature>
<evidence type="ECO:0000256" key="14">
    <source>
        <dbReference type="ARBA" id="ARBA00023264"/>
    </source>
</evidence>
<evidence type="ECO:0000256" key="8">
    <source>
        <dbReference type="ARBA" id="ARBA00022777"/>
    </source>
</evidence>
<dbReference type="PANTHER" id="PTHR34299:SF1">
    <property type="entry name" value="DIACYLGLYCEROL KINASE"/>
    <property type="match status" value="1"/>
</dbReference>
<keyword evidence="18" id="KW-0460">Magnesium</keyword>
<proteinExistence type="inferred from homology"/>
<dbReference type="Pfam" id="PF01219">
    <property type="entry name" value="DAGK_prokar"/>
    <property type="match status" value="1"/>
</dbReference>
<evidence type="ECO:0000256" key="4">
    <source>
        <dbReference type="ARBA" id="ARBA00022516"/>
    </source>
</evidence>
<feature type="binding site" evidence="16">
    <location>
        <position position="64"/>
    </location>
    <ligand>
        <name>substrate</name>
    </ligand>
</feature>
<dbReference type="Gene3D" id="1.10.287.3610">
    <property type="match status" value="1"/>
</dbReference>
<gene>
    <name evidence="20" type="ORF">A2763_02420</name>
</gene>
<evidence type="ECO:0000256" key="18">
    <source>
        <dbReference type="PIRSR" id="PIRSR600829-4"/>
    </source>
</evidence>
<keyword evidence="3" id="KW-1003">Cell membrane</keyword>
<keyword evidence="9 17" id="KW-0067">ATP-binding</keyword>
<keyword evidence="7 17" id="KW-0547">Nucleotide-binding</keyword>